<dbReference type="RefSeq" id="WP_236087258.1">
    <property type="nucleotide sequence ID" value="NZ_JAKGSG010000005.1"/>
</dbReference>
<feature type="region of interest" description="Disordered" evidence="1">
    <location>
        <begin position="1"/>
        <end position="79"/>
    </location>
</feature>
<evidence type="ECO:0000313" key="2">
    <source>
        <dbReference type="EMBL" id="MCF4119567.1"/>
    </source>
</evidence>
<proteinExistence type="predicted"/>
<name>A0AA41U7P0_9MICO</name>
<feature type="compositionally biased region" description="Basic residues" evidence="1">
    <location>
        <begin position="158"/>
        <end position="175"/>
    </location>
</feature>
<accession>A0AA41U7P0</accession>
<dbReference type="EMBL" id="JAKGSG010000005">
    <property type="protein sequence ID" value="MCF4119567.1"/>
    <property type="molecule type" value="Genomic_DNA"/>
</dbReference>
<feature type="compositionally biased region" description="Basic residues" evidence="1">
    <location>
        <begin position="1"/>
        <end position="11"/>
    </location>
</feature>
<comment type="caution">
    <text evidence="2">The sequence shown here is derived from an EMBL/GenBank/DDBJ whole genome shotgun (WGS) entry which is preliminary data.</text>
</comment>
<dbReference type="AlphaFoldDB" id="A0AA41U7P0"/>
<gene>
    <name evidence="2" type="ORF">L1785_01065</name>
</gene>
<sequence>MSGTSRRKGSKGGRSGSRAGAPPVSSALAWAESLAAQAAQEAPAEAPPSPWGGADADDGATPFGPTGAASPFGAAGGDEWVDTRTLGVGISPEIAARARRSAASSSPFGTTSDERSPFGFVGSGTTSDEPTPFGGFAGSGTTSADPAETGSPAPSRAGGKKAKAPKRKGGRKGRPGRTAVADPATIDEAGPFEGDALPDVPPGEEAGVDDGSPAAIPPKRRRVRPGEVKAGDKPPSIAPGKGGRKGRGTAPAGRPRGLKALTRRLGVPRLLDKPLVLVLAALVALGGGLGAGWVLDQAGGAEELPAASPQACATAQLSWAQSNNAQASMNGEDPATLRNGFIQSRNALDGVNPPAAVAEDWGTVVGFVTAAAGAVEGIDPADSEGVVAALNSVGPSLDQQEMIAASKRISTYLESGCTG</sequence>
<evidence type="ECO:0000256" key="1">
    <source>
        <dbReference type="SAM" id="MobiDB-lite"/>
    </source>
</evidence>
<protein>
    <submittedName>
        <fullName evidence="2">Uncharacterized protein</fullName>
    </submittedName>
</protein>
<feature type="compositionally biased region" description="Low complexity" evidence="1">
    <location>
        <begin position="25"/>
        <end position="44"/>
    </location>
</feature>
<dbReference type="Proteomes" id="UP001165405">
    <property type="component" value="Unassembled WGS sequence"/>
</dbReference>
<reference evidence="2" key="1">
    <citation type="submission" date="2022-01" db="EMBL/GenBank/DDBJ databases">
        <title>Antribacter sp. nov., isolated from Guizhou of China.</title>
        <authorList>
            <person name="Chengliang C."/>
            <person name="Ya Z."/>
        </authorList>
    </citation>
    <scope>NUCLEOTIDE SEQUENCE</scope>
    <source>
        <strain evidence="2">KLBMP 9083</strain>
    </source>
</reference>
<organism evidence="2 3">
    <name type="scientific">Antribacter soli</name>
    <dbReference type="NCBI Taxonomy" id="2910976"/>
    <lineage>
        <taxon>Bacteria</taxon>
        <taxon>Bacillati</taxon>
        <taxon>Actinomycetota</taxon>
        <taxon>Actinomycetes</taxon>
        <taxon>Micrococcales</taxon>
        <taxon>Promicromonosporaceae</taxon>
        <taxon>Antribacter</taxon>
    </lineage>
</organism>
<keyword evidence="3" id="KW-1185">Reference proteome</keyword>
<evidence type="ECO:0000313" key="3">
    <source>
        <dbReference type="Proteomes" id="UP001165405"/>
    </source>
</evidence>
<feature type="region of interest" description="Disordered" evidence="1">
    <location>
        <begin position="97"/>
        <end position="257"/>
    </location>
</feature>